<name>A0ACD1I996_9EURO</name>
<evidence type="ECO:0000313" key="1">
    <source>
        <dbReference type="EMBL" id="RAK86844.1"/>
    </source>
</evidence>
<keyword evidence="2" id="KW-1185">Reference proteome</keyword>
<dbReference type="EMBL" id="KZ824557">
    <property type="protein sequence ID" value="RAK86844.1"/>
    <property type="molecule type" value="Genomic_DNA"/>
</dbReference>
<protein>
    <submittedName>
        <fullName evidence="1">Uncharacterized protein</fullName>
    </submittedName>
</protein>
<gene>
    <name evidence="1" type="ORF">BO79DRAFT_238807</name>
</gene>
<evidence type="ECO:0000313" key="2">
    <source>
        <dbReference type="Proteomes" id="UP000249748"/>
    </source>
</evidence>
<reference evidence="1" key="1">
    <citation type="submission" date="2018-02" db="EMBL/GenBank/DDBJ databases">
        <title>The genomes of Aspergillus section Nigri reveals drivers in fungal speciation.</title>
        <authorList>
            <consortium name="DOE Joint Genome Institute"/>
            <person name="Vesth T.C."/>
            <person name="Nybo J."/>
            <person name="Theobald S."/>
            <person name="Brandl J."/>
            <person name="Frisvad J.C."/>
            <person name="Nielsen K.F."/>
            <person name="Lyhne E.K."/>
            <person name="Kogle M.E."/>
            <person name="Kuo A."/>
            <person name="Riley R."/>
            <person name="Clum A."/>
            <person name="Nolan M."/>
            <person name="Lipzen A."/>
            <person name="Salamov A."/>
            <person name="Henrissat B."/>
            <person name="Wiebenga A."/>
            <person name="De vries R.P."/>
            <person name="Grigoriev I.V."/>
            <person name="Mortensen U.H."/>
            <person name="Andersen M.R."/>
            <person name="Baker S.E."/>
        </authorList>
    </citation>
    <scope>NUCLEOTIDE SEQUENCE</scope>
    <source>
        <strain evidence="1">CBS 115574</strain>
    </source>
</reference>
<dbReference type="Proteomes" id="UP000249748">
    <property type="component" value="Unassembled WGS sequence"/>
</dbReference>
<accession>A0ACD1I996</accession>
<organism evidence="1 2">
    <name type="scientific">Aspergillus costaricaensis CBS 115574</name>
    <dbReference type="NCBI Taxonomy" id="1448317"/>
    <lineage>
        <taxon>Eukaryota</taxon>
        <taxon>Fungi</taxon>
        <taxon>Dikarya</taxon>
        <taxon>Ascomycota</taxon>
        <taxon>Pezizomycotina</taxon>
        <taxon>Eurotiomycetes</taxon>
        <taxon>Eurotiomycetidae</taxon>
        <taxon>Eurotiales</taxon>
        <taxon>Aspergillaceae</taxon>
        <taxon>Aspergillus</taxon>
        <taxon>Aspergillus subgen. Circumdati</taxon>
    </lineage>
</organism>
<sequence length="495" mass="56795">MVNRDDRAGSGEDSMKKMMTVGDLRVRHCLSLSAAAAFFPRFLKTIFSLLTTHHSMACLNSRISYASWRLRVFRQLFRPNGSPEVGYRAISTANDTREPLRPTASSADKTLKSTPTENKEAAAASEEEKGSKQHLRPSSLLPQSPLLTNPRPGHDKLHKKKRRPDPKESDIHLNPWAQALASPLRACKVTGARVPRAFMSEWGFVQRPDVEDKLWLLPVGLMKDKLYPSSTTPSQEEEHTKDDNDNHNKNNVKNNTTRHLTLRIVDRLPLLRTLTSTYWSTKTNRKREPLAKLLPHRWKHPLGPVTSWEESQLSLREDTPTFTLKMMRRDVVQKLKAACDPPDTQPEAKRRVWTVLPVNKYGRAHIARRTWSMEPFERMECCGVLVNNRRRGKPGRVTGLWPRMPEIVCISKQKKVAPVFDLTVMLGEEELAELREYCPKLFGKTAVVLRPDNKVTVEAMLALWRLRGFVRSDGVLEPPRMEVRLRSKWRSNYLL</sequence>
<proteinExistence type="predicted"/>